<keyword evidence="3" id="KW-1185">Reference proteome</keyword>
<evidence type="ECO:0000313" key="3">
    <source>
        <dbReference type="Proteomes" id="UP000295008"/>
    </source>
</evidence>
<dbReference type="RefSeq" id="WP_132017412.1">
    <property type="nucleotide sequence ID" value="NZ_SLUN01000050.1"/>
</dbReference>
<dbReference type="Proteomes" id="UP000295008">
    <property type="component" value="Unassembled WGS sequence"/>
</dbReference>
<comment type="caution">
    <text evidence="2">The sequence shown here is derived from an EMBL/GenBank/DDBJ whole genome shotgun (WGS) entry which is preliminary data.</text>
</comment>
<protein>
    <submittedName>
        <fullName evidence="2">ABC-type nitrate/sulfonate/bicarbonate transport system substrate-binding protein</fullName>
    </submittedName>
</protein>
<dbReference type="Pfam" id="PF09084">
    <property type="entry name" value="NMT1"/>
    <property type="match status" value="1"/>
</dbReference>
<dbReference type="PANTHER" id="PTHR30024:SF42">
    <property type="entry name" value="ALIPHATIC SULFONATES-BINDING PROTEIN-RELATED"/>
    <property type="match status" value="1"/>
</dbReference>
<dbReference type="OrthoDB" id="9802202at2"/>
<dbReference type="EMBL" id="SLUN01000050">
    <property type="protein sequence ID" value="TCL56471.1"/>
    <property type="molecule type" value="Genomic_DNA"/>
</dbReference>
<dbReference type="SUPFAM" id="SSF53850">
    <property type="entry name" value="Periplasmic binding protein-like II"/>
    <property type="match status" value="1"/>
</dbReference>
<dbReference type="InterPro" id="IPR015168">
    <property type="entry name" value="SsuA/THI5"/>
</dbReference>
<reference evidence="2 3" key="1">
    <citation type="submission" date="2019-03" db="EMBL/GenBank/DDBJ databases">
        <title>Genomic Encyclopedia of Type Strains, Phase IV (KMG-IV): sequencing the most valuable type-strain genomes for metagenomic binning, comparative biology and taxonomic classification.</title>
        <authorList>
            <person name="Goeker M."/>
        </authorList>
    </citation>
    <scope>NUCLEOTIDE SEQUENCE [LARGE SCALE GENOMIC DNA]</scope>
    <source>
        <strain evidence="2 3">LX-B</strain>
    </source>
</reference>
<accession>A0A4R1QTR6</accession>
<sequence length="330" mass="37401">MKELKTVLFQRLLFFAAVLLFISAAGLSYGEEKLAVFKAGAQDWQYVAREKGWLDQAFAKIGTKFEITEYGVGNEGILFERGDLHIAQRMLYPAILAKSAGFDIVVVQASKHPEPKIASIVVPADSPIKTFDDLKGKKVAAWRLGCPYMVLFEQLEQHNWDLSDIKFVNIPATEYKTVLLSKEVDAIAVHPHIEAAPLILQGLAREIAYPAKDSNYVNGGGITVAFTLRSVAEKYPDVLKLYIKIQDQTRKWILKNQDEAARIVEKNRRVPAAISKFAWERSSATWGNELSYQKLVTESERTQDWLIKHQDIPANKRVDLKELFAKKYFK</sequence>
<proteinExistence type="predicted"/>
<organism evidence="2 3">
    <name type="scientific">Hydrogenispora ethanolica</name>
    <dbReference type="NCBI Taxonomy" id="1082276"/>
    <lineage>
        <taxon>Bacteria</taxon>
        <taxon>Bacillati</taxon>
        <taxon>Bacillota</taxon>
        <taxon>Hydrogenispora</taxon>
    </lineage>
</organism>
<dbReference type="Gene3D" id="3.40.190.10">
    <property type="entry name" value="Periplasmic binding protein-like II"/>
    <property type="match status" value="2"/>
</dbReference>
<evidence type="ECO:0000259" key="1">
    <source>
        <dbReference type="Pfam" id="PF09084"/>
    </source>
</evidence>
<name>A0A4R1QTR6_HYDET</name>
<gene>
    <name evidence="2" type="ORF">EDC14_105025</name>
</gene>
<dbReference type="AlphaFoldDB" id="A0A4R1QTR6"/>
<feature type="domain" description="SsuA/THI5-like" evidence="1">
    <location>
        <begin position="46"/>
        <end position="260"/>
    </location>
</feature>
<evidence type="ECO:0000313" key="2">
    <source>
        <dbReference type="EMBL" id="TCL56471.1"/>
    </source>
</evidence>
<dbReference type="PANTHER" id="PTHR30024">
    <property type="entry name" value="ALIPHATIC SULFONATES-BINDING PROTEIN-RELATED"/>
    <property type="match status" value="1"/>
</dbReference>